<feature type="compositionally biased region" description="Acidic residues" evidence="1">
    <location>
        <begin position="113"/>
        <end position="130"/>
    </location>
</feature>
<dbReference type="Proteomes" id="UP001163798">
    <property type="component" value="Unassembled WGS sequence"/>
</dbReference>
<keyword evidence="4" id="KW-1185">Reference proteome</keyword>
<accession>A0AA38NK84</accession>
<feature type="region of interest" description="Disordered" evidence="1">
    <location>
        <begin position="217"/>
        <end position="237"/>
    </location>
</feature>
<feature type="domain" description="DUF6532" evidence="2">
    <location>
        <begin position="317"/>
        <end position="524"/>
    </location>
</feature>
<proteinExistence type="predicted"/>
<feature type="compositionally biased region" description="Acidic residues" evidence="1">
    <location>
        <begin position="138"/>
        <end position="158"/>
    </location>
</feature>
<evidence type="ECO:0000256" key="1">
    <source>
        <dbReference type="SAM" id="MobiDB-lite"/>
    </source>
</evidence>
<feature type="region of interest" description="Disordered" evidence="1">
    <location>
        <begin position="1"/>
        <end position="184"/>
    </location>
</feature>
<feature type="compositionally biased region" description="Polar residues" evidence="1">
    <location>
        <begin position="89"/>
        <end position="109"/>
    </location>
</feature>
<feature type="region of interest" description="Disordered" evidence="1">
    <location>
        <begin position="257"/>
        <end position="280"/>
    </location>
</feature>
<dbReference type="InterPro" id="IPR045341">
    <property type="entry name" value="DUF6532"/>
</dbReference>
<dbReference type="EMBL" id="MU793304">
    <property type="protein sequence ID" value="KAJ3786887.1"/>
    <property type="molecule type" value="Genomic_DNA"/>
</dbReference>
<gene>
    <name evidence="3" type="ORF">GGU10DRAFT_418298</name>
</gene>
<evidence type="ECO:0000259" key="2">
    <source>
        <dbReference type="Pfam" id="PF20149"/>
    </source>
</evidence>
<organism evidence="3 4">
    <name type="scientific">Lentinula aff. detonsa</name>
    <dbReference type="NCBI Taxonomy" id="2804958"/>
    <lineage>
        <taxon>Eukaryota</taxon>
        <taxon>Fungi</taxon>
        <taxon>Dikarya</taxon>
        <taxon>Basidiomycota</taxon>
        <taxon>Agaricomycotina</taxon>
        <taxon>Agaricomycetes</taxon>
        <taxon>Agaricomycetidae</taxon>
        <taxon>Agaricales</taxon>
        <taxon>Marasmiineae</taxon>
        <taxon>Omphalotaceae</taxon>
        <taxon>Lentinula</taxon>
    </lineage>
</organism>
<reference evidence="3" key="1">
    <citation type="submission" date="2022-08" db="EMBL/GenBank/DDBJ databases">
        <authorList>
            <consortium name="DOE Joint Genome Institute"/>
            <person name="Min B."/>
            <person name="Riley R."/>
            <person name="Sierra-Patev S."/>
            <person name="Naranjo-Ortiz M."/>
            <person name="Looney B."/>
            <person name="Konkel Z."/>
            <person name="Slot J.C."/>
            <person name="Sakamoto Y."/>
            <person name="Steenwyk J.L."/>
            <person name="Rokas A."/>
            <person name="Carro J."/>
            <person name="Camarero S."/>
            <person name="Ferreira P."/>
            <person name="Molpeceres G."/>
            <person name="Ruiz-Duenas F.J."/>
            <person name="Serrano A."/>
            <person name="Henrissat B."/>
            <person name="Drula E."/>
            <person name="Hughes K.W."/>
            <person name="Mata J.L."/>
            <person name="Ishikawa N.K."/>
            <person name="Vargas-Isla R."/>
            <person name="Ushijima S."/>
            <person name="Smith C.A."/>
            <person name="Ahrendt S."/>
            <person name="Andreopoulos W."/>
            <person name="He G."/>
            <person name="Labutti K."/>
            <person name="Lipzen A."/>
            <person name="Ng V."/>
            <person name="Sandor L."/>
            <person name="Barry K."/>
            <person name="Martinez A.T."/>
            <person name="Xiao Y."/>
            <person name="Gibbons J.G."/>
            <person name="Terashima K."/>
            <person name="Hibbett D.S."/>
            <person name="Grigoriev I.V."/>
        </authorList>
    </citation>
    <scope>NUCLEOTIDE SEQUENCE</scope>
    <source>
        <strain evidence="3">TFB10291</strain>
    </source>
</reference>
<name>A0AA38NK84_9AGAR</name>
<dbReference type="AlphaFoldDB" id="A0AA38NK84"/>
<comment type="caution">
    <text evidence="3">The sequence shown here is derived from an EMBL/GenBank/DDBJ whole genome shotgun (WGS) entry which is preliminary data.</text>
</comment>
<sequence>MSPSESSAAGTLKKLLNPQPGKEPTKEPGGRLQRNTKSAALENRVWLNDRPALKRTAEEQASDSDRTVKKKSKALVQKKNPPTIHANPSGGNTKARSTTQHRNAQQKKLVSSEEPEEEELLPEEDEDEDVGGNAAAANEDDDGEQEDIGDFDFDEEDLAREVVSGKKGGQKQSFTIGDETEFIYPGPPARGASIPEIDDYLSEASSRVDLSMMSAGDDDEQEESAHRTVPNVKKASKAHDAKYAAELPAMVAPSMERNIQKSKGKSAAHSGGSNGNDGWPASTSLVYPQQQRVISLTAQSQTTRDLIHEAILLAIGLAIFQNGFAASDQQLVDSRNSLITAAMKRQLPEIVDRYERDSVYARHLTNYVTGRVGHMRGKVKDAAQELVPAMYGIHLIPVENNARKNFIASLLSKMNYIFPRTSLVESSTVRTNEPYRHPAIVAVMRKYFFTGNRSLGRRFQDTFSSSIDSDNSKEIPRALLGIVVVAIFAALKEWHEGLDQRQNQDFVSADFSDEYELHMALLQTKIYRNDGTGKVKYHVLMSRLYREVTMDSGHNVLASSEKMPDVDFDGMEE</sequence>
<feature type="compositionally biased region" description="Basic and acidic residues" evidence="1">
    <location>
        <begin position="51"/>
        <end position="67"/>
    </location>
</feature>
<evidence type="ECO:0000313" key="4">
    <source>
        <dbReference type="Proteomes" id="UP001163798"/>
    </source>
</evidence>
<protein>
    <recommendedName>
        <fullName evidence="2">DUF6532 domain-containing protein</fullName>
    </recommendedName>
</protein>
<dbReference type="Pfam" id="PF20149">
    <property type="entry name" value="DUF6532"/>
    <property type="match status" value="1"/>
</dbReference>
<evidence type="ECO:0000313" key="3">
    <source>
        <dbReference type="EMBL" id="KAJ3786887.1"/>
    </source>
</evidence>